<name>A0A6J6DH86_9ZZZZ</name>
<accession>A0A6J6DH86</accession>
<proteinExistence type="predicted"/>
<gene>
    <name evidence="1" type="ORF">UFOPK1599_00631</name>
</gene>
<evidence type="ECO:0000313" key="1">
    <source>
        <dbReference type="EMBL" id="CAB4562129.1"/>
    </source>
</evidence>
<organism evidence="1">
    <name type="scientific">freshwater metagenome</name>
    <dbReference type="NCBI Taxonomy" id="449393"/>
    <lineage>
        <taxon>unclassified sequences</taxon>
        <taxon>metagenomes</taxon>
        <taxon>ecological metagenomes</taxon>
    </lineage>
</organism>
<dbReference type="EMBL" id="CAEZTE010000025">
    <property type="protein sequence ID" value="CAB4562129.1"/>
    <property type="molecule type" value="Genomic_DNA"/>
</dbReference>
<dbReference type="PROSITE" id="PS51257">
    <property type="entry name" value="PROKAR_LIPOPROTEIN"/>
    <property type="match status" value="1"/>
</dbReference>
<protein>
    <submittedName>
        <fullName evidence="1">Unannotated protein</fullName>
    </submittedName>
</protein>
<reference evidence="1" key="1">
    <citation type="submission" date="2020-05" db="EMBL/GenBank/DDBJ databases">
        <authorList>
            <person name="Chiriac C."/>
            <person name="Salcher M."/>
            <person name="Ghai R."/>
            <person name="Kavagutti S V."/>
        </authorList>
    </citation>
    <scope>NUCLEOTIDE SEQUENCE</scope>
</reference>
<dbReference type="AlphaFoldDB" id="A0A6J6DH86"/>
<sequence length="170" mass="18328">MSWSIKKVIALIVITSTLTGCGSGQMASTRLIKQVTDGVEAQTEEIRLRNVKVIKTSTGSGVLIGTLVNWSDKSDQITSVTINNQPAIYTAKTSELLRNKPITFVGDIANADAYIQSLDKEPGYRIPVTFTFASAAPVTLDTLIVNGDGIYEVLSRYNQAVTAQSQEVSN</sequence>